<keyword evidence="1" id="KW-0812">Transmembrane</keyword>
<feature type="transmembrane region" description="Helical" evidence="1">
    <location>
        <begin position="158"/>
        <end position="177"/>
    </location>
</feature>
<feature type="transmembrane region" description="Helical" evidence="1">
    <location>
        <begin position="104"/>
        <end position="124"/>
    </location>
</feature>
<evidence type="ECO:0000313" key="4">
    <source>
        <dbReference type="Proteomes" id="UP000094020"/>
    </source>
</evidence>
<dbReference type="RefSeq" id="XP_019013719.1">
    <property type="nucleotide sequence ID" value="XM_019153558.1"/>
</dbReference>
<evidence type="ECO:0000256" key="1">
    <source>
        <dbReference type="SAM" id="Phobius"/>
    </source>
</evidence>
<keyword evidence="1" id="KW-0472">Membrane</keyword>
<dbReference type="KEGG" id="kpin:30170159"/>
<evidence type="ECO:0000313" key="3">
    <source>
        <dbReference type="EMBL" id="WWC69267.1"/>
    </source>
</evidence>
<keyword evidence="1" id="KW-1133">Transmembrane helix</keyword>
<dbReference type="OrthoDB" id="341353at2759"/>
<dbReference type="EMBL" id="KI894008">
    <property type="protein sequence ID" value="OCF52500.1"/>
    <property type="molecule type" value="Genomic_DNA"/>
</dbReference>
<reference evidence="2" key="3">
    <citation type="submission" date="2016-07" db="EMBL/GenBank/DDBJ databases">
        <title>Evolution of pathogenesis and genome organization in the Tremellales.</title>
        <authorList>
            <person name="Cuomo C."/>
            <person name="Litvintseva A."/>
            <person name="Heitman J."/>
            <person name="Chen Y."/>
            <person name="Sun S."/>
            <person name="Springer D."/>
            <person name="Dromer F."/>
            <person name="Young S."/>
            <person name="Zeng Q."/>
            <person name="Chapman S."/>
            <person name="Gujja S."/>
            <person name="Saif S."/>
            <person name="Birren B."/>
        </authorList>
    </citation>
    <scope>NUCLEOTIDE SEQUENCE</scope>
    <source>
        <strain evidence="2">CBS 10737</strain>
    </source>
</reference>
<dbReference type="GeneID" id="30170159"/>
<proteinExistence type="predicted"/>
<dbReference type="STRING" id="1296096.A0A1B9IAP6"/>
<evidence type="ECO:0000313" key="2">
    <source>
        <dbReference type="EMBL" id="OCF52500.1"/>
    </source>
</evidence>
<protein>
    <recommendedName>
        <fullName evidence="5">TLC domain-containing protein</fullName>
    </recommendedName>
</protein>
<feature type="transmembrane region" description="Helical" evidence="1">
    <location>
        <begin position="74"/>
        <end position="98"/>
    </location>
</feature>
<dbReference type="Proteomes" id="UP000094020">
    <property type="component" value="Chromosome 4"/>
</dbReference>
<organism evidence="2">
    <name type="scientific">Kwoniella pini CBS 10737</name>
    <dbReference type="NCBI Taxonomy" id="1296096"/>
    <lineage>
        <taxon>Eukaryota</taxon>
        <taxon>Fungi</taxon>
        <taxon>Dikarya</taxon>
        <taxon>Basidiomycota</taxon>
        <taxon>Agaricomycotina</taxon>
        <taxon>Tremellomycetes</taxon>
        <taxon>Tremellales</taxon>
        <taxon>Cryptococcaceae</taxon>
        <taxon>Kwoniella</taxon>
    </lineage>
</organism>
<dbReference type="AlphaFoldDB" id="A0A1B9IAP6"/>
<dbReference type="EMBL" id="CP144522">
    <property type="protein sequence ID" value="WWC69267.1"/>
    <property type="molecule type" value="Genomic_DNA"/>
</dbReference>
<name>A0A1B9IAP6_9TREE</name>
<reference evidence="3" key="4">
    <citation type="submission" date="2024-02" db="EMBL/GenBank/DDBJ databases">
        <title>Comparative genomics of Cryptococcus and Kwoniella reveals pathogenesis evolution and contrasting modes of karyotype evolution via chromosome fusion or intercentromeric recombination.</title>
        <authorList>
            <person name="Coelho M.A."/>
            <person name="David-Palma M."/>
            <person name="Shea T."/>
            <person name="Bowers K."/>
            <person name="McGinley-Smith S."/>
            <person name="Mohammad A.W."/>
            <person name="Gnirke A."/>
            <person name="Yurkov A.M."/>
            <person name="Nowrousian M."/>
            <person name="Sun S."/>
            <person name="Cuomo C.A."/>
            <person name="Heitman J."/>
        </authorList>
    </citation>
    <scope>NUCLEOTIDE SEQUENCE</scope>
    <source>
        <strain evidence="3">CBS 10737</strain>
    </source>
</reference>
<accession>A0A1B9IAP6</accession>
<keyword evidence="4" id="KW-1185">Reference proteome</keyword>
<feature type="transmembrane region" description="Helical" evidence="1">
    <location>
        <begin position="192"/>
        <end position="209"/>
    </location>
</feature>
<reference evidence="3" key="2">
    <citation type="submission" date="2013-07" db="EMBL/GenBank/DDBJ databases">
        <authorList>
            <consortium name="The Broad Institute Genome Sequencing Platform"/>
            <person name="Cuomo C."/>
            <person name="Litvintseva A."/>
            <person name="Chen Y."/>
            <person name="Heitman J."/>
            <person name="Sun S."/>
            <person name="Springer D."/>
            <person name="Dromer F."/>
            <person name="Young S.K."/>
            <person name="Zeng Q."/>
            <person name="Gargeya S."/>
            <person name="Fitzgerald M."/>
            <person name="Abouelleil A."/>
            <person name="Alvarado L."/>
            <person name="Berlin A.M."/>
            <person name="Chapman S.B."/>
            <person name="Dewar J."/>
            <person name="Goldberg J."/>
            <person name="Griggs A."/>
            <person name="Gujja S."/>
            <person name="Hansen M."/>
            <person name="Howarth C."/>
            <person name="Imamovic A."/>
            <person name="Larimer J."/>
            <person name="McCowan C."/>
            <person name="Murphy C."/>
            <person name="Pearson M."/>
            <person name="Priest M."/>
            <person name="Roberts A."/>
            <person name="Saif S."/>
            <person name="Shea T."/>
            <person name="Sykes S."/>
            <person name="Wortman J."/>
            <person name="Nusbaum C."/>
            <person name="Birren B."/>
        </authorList>
    </citation>
    <scope>NUCLEOTIDE SEQUENCE</scope>
    <source>
        <strain evidence="3">CBS 10737</strain>
    </source>
</reference>
<feature type="transmembrane region" description="Helical" evidence="1">
    <location>
        <begin position="33"/>
        <end position="53"/>
    </location>
</feature>
<reference evidence="2" key="1">
    <citation type="submission" date="2013-07" db="EMBL/GenBank/DDBJ databases">
        <title>The Genome Sequence of Cryptococcus pinus CBS10737.</title>
        <authorList>
            <consortium name="The Broad Institute Genome Sequencing Platform"/>
            <person name="Cuomo C."/>
            <person name="Litvintseva A."/>
            <person name="Chen Y."/>
            <person name="Heitman J."/>
            <person name="Sun S."/>
            <person name="Springer D."/>
            <person name="Dromer F."/>
            <person name="Young S.K."/>
            <person name="Zeng Q."/>
            <person name="Gargeya S."/>
            <person name="Fitzgerald M."/>
            <person name="Abouelleil A."/>
            <person name="Alvarado L."/>
            <person name="Berlin A.M."/>
            <person name="Chapman S.B."/>
            <person name="Dewar J."/>
            <person name="Goldberg J."/>
            <person name="Griggs A."/>
            <person name="Gujja S."/>
            <person name="Hansen M."/>
            <person name="Howarth C."/>
            <person name="Imamovic A."/>
            <person name="Larimer J."/>
            <person name="McCowan C."/>
            <person name="Murphy C."/>
            <person name="Pearson M."/>
            <person name="Priest M."/>
            <person name="Roberts A."/>
            <person name="Saif S."/>
            <person name="Shea T."/>
            <person name="Sykes S."/>
            <person name="Wortman J."/>
            <person name="Nusbaum C."/>
            <person name="Birren B."/>
        </authorList>
    </citation>
    <scope>NUCLEOTIDE SEQUENCE [LARGE SCALE GENOMIC DNA]</scope>
    <source>
        <strain evidence="2">CBS 10737</strain>
    </source>
</reference>
<sequence>MMIVPLLCGLLYALFYFTYQTLSLKFDTERKRAYILSVISSFTMTTLSIPFFINYLRFGLERTFKDGQKGWLGMIGEFGTTFFGVYLFAFTQLTIGYLKYRSQVGLLTGWIHHTVYIGLMFYLARTNTAPIFLTGAVMELPTFDLGLSNLFPSVRNDLRFLSSFFVFRILYHVYLLIDVARLYSRSYMGDSWVPTIMLGLALLMHISWFKGGLSGYVKRQSKIEANVNVNSQMDNKQDLIIDAVSEYDISVKEVLPITPEDSPLITPRTPSVGPSLLLPHIQIPNLNLPNLPSFTELTAALNREKLVESGNGFKEAVKHRWDEQKEKFNTKGQLLGRRSKIDTLNGEESVTIREVVID</sequence>
<evidence type="ECO:0008006" key="5">
    <source>
        <dbReference type="Google" id="ProtNLM"/>
    </source>
</evidence>
<gene>
    <name evidence="2" type="ORF">I206_01790</name>
    <name evidence="3" type="ORF">I206_103205</name>
</gene>